<dbReference type="EMBL" id="BK015792">
    <property type="protein sequence ID" value="DAE25111.1"/>
    <property type="molecule type" value="Genomic_DNA"/>
</dbReference>
<organism evidence="1">
    <name type="scientific">Siphoviridae sp. ct4Am4</name>
    <dbReference type="NCBI Taxonomy" id="2826287"/>
    <lineage>
        <taxon>Viruses</taxon>
        <taxon>Duplodnaviria</taxon>
        <taxon>Heunggongvirae</taxon>
        <taxon>Uroviricota</taxon>
        <taxon>Caudoviricetes</taxon>
    </lineage>
</organism>
<evidence type="ECO:0000313" key="1">
    <source>
        <dbReference type="EMBL" id="DAE25111.1"/>
    </source>
</evidence>
<name>A0A8S5R0U3_9CAUD</name>
<reference evidence="1" key="1">
    <citation type="journal article" date="2021" name="Proc. Natl. Acad. Sci. U.S.A.">
        <title>A Catalog of Tens of Thousands of Viruses from Human Metagenomes Reveals Hidden Associations with Chronic Diseases.</title>
        <authorList>
            <person name="Tisza M.J."/>
            <person name="Buck C.B."/>
        </authorList>
    </citation>
    <scope>NUCLEOTIDE SEQUENCE</scope>
    <source>
        <strain evidence="1">Ct4Am4</strain>
    </source>
</reference>
<sequence length="245" mass="27538">MPRKLNMQVGNVFGDLKVLRIWRLPEASSKTQCDAECLRCGSVKSYYASNLIAGKTTSCGCKAVGKITKTCVICGKPFDSYRSDNRVTCSDACRRLRAAKSSHDKPRKWGEDAKRRRAENPDIKARMDELQPRALQAALAKPEGQRGPQNRGSKIWVLVDPSGNRVPCTNLLDWARNNYRLFEPQTPEEERDDAANRIARGFQKIAACMRGNPSCKGSVYHYKDWGLLSLPITPAHRRKSDDPDQ</sequence>
<proteinExistence type="predicted"/>
<protein>
    <submittedName>
        <fullName evidence="1">DNA gyrase subunit A</fullName>
    </submittedName>
</protein>
<accession>A0A8S5R0U3</accession>